<keyword evidence="2" id="KW-1185">Reference proteome</keyword>
<reference evidence="1 2" key="1">
    <citation type="submission" date="2018-01" db="EMBL/GenBank/DDBJ databases">
        <title>Harnessing the power of phylogenomics to disentangle the directionality and signatures of interkingdom host jumping in the parasitic fungal genus Tolypocladium.</title>
        <authorList>
            <person name="Quandt C.A."/>
            <person name="Patterson W."/>
            <person name="Spatafora J.W."/>
        </authorList>
    </citation>
    <scope>NUCLEOTIDE SEQUENCE [LARGE SCALE GENOMIC DNA]</scope>
    <source>
        <strain evidence="1 2">NRBC 100945</strain>
    </source>
</reference>
<protein>
    <submittedName>
        <fullName evidence="1">Uncharacterized protein</fullName>
    </submittedName>
</protein>
<comment type="caution">
    <text evidence="1">The sequence shown here is derived from an EMBL/GenBank/DDBJ whole genome shotgun (WGS) entry which is preliminary data.</text>
</comment>
<sequence length="146" mass="16532">MANPSPHHRHQASLDGVIDFSTEPSLGALERVEARRRFYHIVNHVEEKNRSSSGSGSNPYNRPALVRLTYEYALSEESQDHFLRAFFRSMALSVTGENVDFGDKDLEGELRSTLLSFADYLLDNFFLPCLYRNPFNSPTSADVSSQ</sequence>
<organism evidence="1 2">
    <name type="scientific">Tolypocladium paradoxum</name>
    <dbReference type="NCBI Taxonomy" id="94208"/>
    <lineage>
        <taxon>Eukaryota</taxon>
        <taxon>Fungi</taxon>
        <taxon>Dikarya</taxon>
        <taxon>Ascomycota</taxon>
        <taxon>Pezizomycotina</taxon>
        <taxon>Sordariomycetes</taxon>
        <taxon>Hypocreomycetidae</taxon>
        <taxon>Hypocreales</taxon>
        <taxon>Ophiocordycipitaceae</taxon>
        <taxon>Tolypocladium</taxon>
    </lineage>
</organism>
<dbReference type="Proteomes" id="UP000237481">
    <property type="component" value="Unassembled WGS sequence"/>
</dbReference>
<dbReference type="STRING" id="94208.A0A2S4KQM7"/>
<dbReference type="AlphaFoldDB" id="A0A2S4KQM7"/>
<proteinExistence type="predicted"/>
<evidence type="ECO:0000313" key="1">
    <source>
        <dbReference type="EMBL" id="POR32496.1"/>
    </source>
</evidence>
<evidence type="ECO:0000313" key="2">
    <source>
        <dbReference type="Proteomes" id="UP000237481"/>
    </source>
</evidence>
<dbReference type="EMBL" id="PKSG01000834">
    <property type="protein sequence ID" value="POR32496.1"/>
    <property type="molecule type" value="Genomic_DNA"/>
</dbReference>
<accession>A0A2S4KQM7</accession>
<gene>
    <name evidence="1" type="ORF">TPAR_07272</name>
</gene>
<name>A0A2S4KQM7_9HYPO</name>
<dbReference type="OrthoDB" id="2104739at2759"/>